<proteinExistence type="predicted"/>
<name>A0A8S5U1Z9_9VIRU</name>
<reference evidence="1" key="1">
    <citation type="journal article" date="2021" name="Proc. Natl. Acad. Sci. U.S.A.">
        <title>A Catalog of Tens of Thousands of Viruses from Human Metagenomes Reveals Hidden Associations with Chronic Diseases.</title>
        <authorList>
            <person name="Tisza M.J."/>
            <person name="Buck C.B."/>
        </authorList>
    </citation>
    <scope>NUCLEOTIDE SEQUENCE</scope>
    <source>
        <strain evidence="1">CtNqM18</strain>
    </source>
</reference>
<sequence>MSVSDQIDMSALQSHHSDHCFQRMRLMTAYGTEFFSAR</sequence>
<accession>A0A8S5U1Z9</accession>
<evidence type="ECO:0000313" key="1">
    <source>
        <dbReference type="EMBL" id="DAF88481.1"/>
    </source>
</evidence>
<protein>
    <submittedName>
        <fullName evidence="1">Uncharacterized protein</fullName>
    </submittedName>
</protein>
<dbReference type="EMBL" id="BK015986">
    <property type="protein sequence ID" value="DAF88481.1"/>
    <property type="molecule type" value="Genomic_DNA"/>
</dbReference>
<organism evidence="1">
    <name type="scientific">Inoviridae sp. ctNqM18</name>
    <dbReference type="NCBI Taxonomy" id="2825780"/>
    <lineage>
        <taxon>Viruses</taxon>
        <taxon>Monodnaviria</taxon>
        <taxon>Loebvirae</taxon>
        <taxon>Hofneiviricota</taxon>
        <taxon>Faserviricetes</taxon>
        <taxon>Tubulavirales</taxon>
        <taxon>Inoviridae</taxon>
    </lineage>
</organism>